<name>A0A834Y3A2_APHGI</name>
<comment type="caution">
    <text evidence="1">The sequence shown here is derived from an EMBL/GenBank/DDBJ whole genome shotgun (WGS) entry which is preliminary data.</text>
</comment>
<reference evidence="1 2" key="1">
    <citation type="submission" date="2020-08" db="EMBL/GenBank/DDBJ databases">
        <title>Aphidius gifuensis genome sequencing and assembly.</title>
        <authorList>
            <person name="Du Z."/>
        </authorList>
    </citation>
    <scope>NUCLEOTIDE SEQUENCE [LARGE SCALE GENOMIC DNA]</scope>
    <source>
        <strain evidence="1">YNYX2018</strain>
        <tissue evidence="1">Adults</tissue>
    </source>
</reference>
<dbReference type="AlphaFoldDB" id="A0A834Y3A2"/>
<evidence type="ECO:0000313" key="2">
    <source>
        <dbReference type="Proteomes" id="UP000639338"/>
    </source>
</evidence>
<gene>
    <name evidence="1" type="ORF">HCN44_005513</name>
</gene>
<protein>
    <submittedName>
        <fullName evidence="1">Uncharacterized protein</fullName>
    </submittedName>
</protein>
<dbReference type="EMBL" id="JACMRX010000001">
    <property type="protein sequence ID" value="KAF7997236.1"/>
    <property type="molecule type" value="Genomic_DNA"/>
</dbReference>
<evidence type="ECO:0000313" key="1">
    <source>
        <dbReference type="EMBL" id="KAF7997236.1"/>
    </source>
</evidence>
<dbReference type="Proteomes" id="UP000639338">
    <property type="component" value="Unassembled WGS sequence"/>
</dbReference>
<organism evidence="1 2">
    <name type="scientific">Aphidius gifuensis</name>
    <name type="common">Parasitoid wasp</name>
    <dbReference type="NCBI Taxonomy" id="684658"/>
    <lineage>
        <taxon>Eukaryota</taxon>
        <taxon>Metazoa</taxon>
        <taxon>Ecdysozoa</taxon>
        <taxon>Arthropoda</taxon>
        <taxon>Hexapoda</taxon>
        <taxon>Insecta</taxon>
        <taxon>Pterygota</taxon>
        <taxon>Neoptera</taxon>
        <taxon>Endopterygota</taxon>
        <taxon>Hymenoptera</taxon>
        <taxon>Apocrita</taxon>
        <taxon>Ichneumonoidea</taxon>
        <taxon>Braconidae</taxon>
        <taxon>Aphidiinae</taxon>
        <taxon>Aphidius</taxon>
    </lineage>
</organism>
<sequence length="127" mass="14716">MTEDNLEDVRVSVVGDVSPSAENNYPKTEEELELEDRLLISVIESIDADITALGISQISDDDLINYEDEEELDNLEEMYEKLYPISKENNISIINYIDKKKKVIKKLSKLIRRDTWPNNHTMKTLID</sequence>
<accession>A0A834Y3A2</accession>
<proteinExistence type="predicted"/>
<keyword evidence="2" id="KW-1185">Reference proteome</keyword>